<dbReference type="PROSITE" id="PS01286">
    <property type="entry name" value="FA58C_2"/>
    <property type="match status" value="1"/>
</dbReference>
<sequence length="185" mass="20987">MCTCILGYIGRHCDVCIPPLGMDYRNKIIADSQITASTSSYYWSPFYGRLHQVHIGGVTYGAWSPHTSQVGEYLQVDLLRMMQINKVATQGQPTQSIDGTQKEPNMNNWVTRYGLSYSSDGLTWTSYPHWSFIFLQEFNGNSDRVTVVSHILSVTIPARFIRVLPKNWHGIIALRVELFGCALHQ</sequence>
<organism evidence="5 6">
    <name type="scientific">Nematostella vectensis</name>
    <name type="common">Starlet sea anemone</name>
    <dbReference type="NCBI Taxonomy" id="45351"/>
    <lineage>
        <taxon>Eukaryota</taxon>
        <taxon>Metazoa</taxon>
        <taxon>Cnidaria</taxon>
        <taxon>Anthozoa</taxon>
        <taxon>Hexacorallia</taxon>
        <taxon>Actiniaria</taxon>
        <taxon>Edwardsiidae</taxon>
        <taxon>Nematostella</taxon>
    </lineage>
</organism>
<dbReference type="PhylomeDB" id="A7S2V0"/>
<dbReference type="AlphaFoldDB" id="A7S2V0"/>
<gene>
    <name evidence="5" type="ORF">NEMVEDRAFT_v1g165757</name>
</gene>
<dbReference type="PANTHER" id="PTHR24543:SF335">
    <property type="entry name" value="EGF-LIKE REPEAT AND DISCOIDIN I-LIKE DOMAIN-CONTAINING PROTEIN 3"/>
    <property type="match status" value="1"/>
</dbReference>
<keyword evidence="2" id="KW-0245">EGF-like domain</keyword>
<proteinExistence type="inferred from homology"/>
<keyword evidence="6" id="KW-1185">Reference proteome</keyword>
<dbReference type="PROSITE" id="PS50026">
    <property type="entry name" value="EGF_3"/>
    <property type="match status" value="1"/>
</dbReference>
<dbReference type="HOGENOM" id="CLU_030066_1_2_1"/>
<feature type="domain" description="EGF-like" evidence="4">
    <location>
        <begin position="1"/>
        <end position="14"/>
    </location>
</feature>
<evidence type="ECO:0008006" key="7">
    <source>
        <dbReference type="Google" id="ProtNLM"/>
    </source>
</evidence>
<accession>A7S2V0</accession>
<dbReference type="STRING" id="45351.A7S2V0"/>
<evidence type="ECO:0000313" key="6">
    <source>
        <dbReference type="Proteomes" id="UP000001593"/>
    </source>
</evidence>
<dbReference type="PROSITE" id="PS50022">
    <property type="entry name" value="FA58C_3"/>
    <property type="match status" value="1"/>
</dbReference>
<dbReference type="Proteomes" id="UP000001593">
    <property type="component" value="Unassembled WGS sequence"/>
</dbReference>
<evidence type="ECO:0000256" key="2">
    <source>
        <dbReference type="PROSITE-ProRule" id="PRU00076"/>
    </source>
</evidence>
<reference evidence="5 6" key="1">
    <citation type="journal article" date="2007" name="Science">
        <title>Sea anemone genome reveals ancestral eumetazoan gene repertoire and genomic organization.</title>
        <authorList>
            <person name="Putnam N.H."/>
            <person name="Srivastava M."/>
            <person name="Hellsten U."/>
            <person name="Dirks B."/>
            <person name="Chapman J."/>
            <person name="Salamov A."/>
            <person name="Terry A."/>
            <person name="Shapiro H."/>
            <person name="Lindquist E."/>
            <person name="Kapitonov V.V."/>
            <person name="Jurka J."/>
            <person name="Genikhovich G."/>
            <person name="Grigoriev I.V."/>
            <person name="Lucas S.M."/>
            <person name="Steele R.E."/>
            <person name="Finnerty J.R."/>
            <person name="Technau U."/>
            <person name="Martindale M.Q."/>
            <person name="Rokhsar D.S."/>
        </authorList>
    </citation>
    <scope>NUCLEOTIDE SEQUENCE [LARGE SCALE GENOMIC DNA]</scope>
    <source>
        <strain evidence="6">CH2 X CH6</strain>
    </source>
</reference>
<protein>
    <recommendedName>
        <fullName evidence="7">EGF-like repeat and discoidin I-like domain-containing protein 3</fullName>
    </recommendedName>
</protein>
<dbReference type="InterPro" id="IPR000742">
    <property type="entry name" value="EGF"/>
</dbReference>
<dbReference type="PANTHER" id="PTHR24543">
    <property type="entry name" value="MULTICOPPER OXIDASE-RELATED"/>
    <property type="match status" value="1"/>
</dbReference>
<dbReference type="SMART" id="SM00231">
    <property type="entry name" value="FA58C"/>
    <property type="match status" value="1"/>
</dbReference>
<dbReference type="InParanoid" id="A7S2V0"/>
<evidence type="ECO:0000256" key="1">
    <source>
        <dbReference type="ARBA" id="ARBA00006373"/>
    </source>
</evidence>
<feature type="domain" description="F5/8 type C" evidence="3">
    <location>
        <begin position="16"/>
        <end position="181"/>
    </location>
</feature>
<name>A7S2V0_NEMVE</name>
<dbReference type="Gene3D" id="2.60.120.260">
    <property type="entry name" value="Galactose-binding domain-like"/>
    <property type="match status" value="1"/>
</dbReference>
<comment type="similarity">
    <text evidence="1">Belongs to the EGF domain peptide family.</text>
</comment>
<comment type="caution">
    <text evidence="2">Lacks conserved residue(s) required for the propagation of feature annotation.</text>
</comment>
<dbReference type="Pfam" id="PF00754">
    <property type="entry name" value="F5_F8_type_C"/>
    <property type="match status" value="1"/>
</dbReference>
<dbReference type="FunFam" id="2.60.120.260:FF:000016">
    <property type="entry name" value="Contactin-associated protein-like 4 isoform 1"/>
    <property type="match status" value="1"/>
</dbReference>
<feature type="disulfide bond" evidence="2">
    <location>
        <begin position="4"/>
        <end position="13"/>
    </location>
</feature>
<dbReference type="CDD" id="cd00057">
    <property type="entry name" value="FA58C"/>
    <property type="match status" value="1"/>
</dbReference>
<dbReference type="InterPro" id="IPR000421">
    <property type="entry name" value="FA58C"/>
</dbReference>
<dbReference type="PROSITE" id="PS01285">
    <property type="entry name" value="FA58C_1"/>
    <property type="match status" value="1"/>
</dbReference>
<dbReference type="PROSITE" id="PS00022">
    <property type="entry name" value="EGF_1"/>
    <property type="match status" value="1"/>
</dbReference>
<dbReference type="SUPFAM" id="SSF49785">
    <property type="entry name" value="Galactose-binding domain-like"/>
    <property type="match status" value="1"/>
</dbReference>
<dbReference type="InterPro" id="IPR008979">
    <property type="entry name" value="Galactose-bd-like_sf"/>
</dbReference>
<evidence type="ECO:0000259" key="4">
    <source>
        <dbReference type="PROSITE" id="PS50026"/>
    </source>
</evidence>
<dbReference type="EMBL" id="DS469570">
    <property type="protein sequence ID" value="EDO41991.1"/>
    <property type="molecule type" value="Genomic_DNA"/>
</dbReference>
<dbReference type="OMA" id="ISHEFDH"/>
<keyword evidence="2" id="KW-1015">Disulfide bond</keyword>
<evidence type="ECO:0000313" key="5">
    <source>
        <dbReference type="EMBL" id="EDO41991.1"/>
    </source>
</evidence>
<evidence type="ECO:0000259" key="3">
    <source>
        <dbReference type="PROSITE" id="PS50022"/>
    </source>
</evidence>